<dbReference type="EMBL" id="PIPF01000002">
    <property type="protein sequence ID" value="RWU85113.1"/>
    <property type="molecule type" value="Genomic_DNA"/>
</dbReference>
<reference evidence="2 4" key="2">
    <citation type="journal article" date="2012" name="J. Bacteriol.">
        <title>Genome Sequence of Janibacter hoylei MTCC8307, Isolated from the Stratospheric Air.</title>
        <authorList>
            <person name="Pawar S.P."/>
            <person name="Dhotre D.P."/>
            <person name="Shetty S.A."/>
            <person name="Chowdhury S.P."/>
            <person name="Chaudhari B.L."/>
            <person name="Shouche Y.S."/>
        </authorList>
    </citation>
    <scope>NUCLEOTIDE SEQUENCE [LARGE SCALE GENOMIC DNA]</scope>
    <source>
        <strain evidence="2 4">PVAS-1</strain>
    </source>
</reference>
<comment type="caution">
    <text evidence="2">The sequence shown here is derived from an EMBL/GenBank/DDBJ whole genome shotgun (WGS) entry which is preliminary data.</text>
</comment>
<sequence length="94" mass="10673">MTTNIDRDEYVRLLEQQNDVLRAENAELRRLSTQGDTDSAAYQRGASQARERYSMHPAESATGEGVDTARDRARARYANRPKFSDGHGTYTTYN</sequence>
<evidence type="ECO:0000256" key="1">
    <source>
        <dbReference type="SAM" id="MobiDB-lite"/>
    </source>
</evidence>
<dbReference type="Proteomes" id="UP000004474">
    <property type="component" value="Unassembled WGS sequence"/>
</dbReference>
<dbReference type="EMBL" id="ALWX01000014">
    <property type="protein sequence ID" value="EKA62164.1"/>
    <property type="molecule type" value="Genomic_DNA"/>
</dbReference>
<reference evidence="3" key="3">
    <citation type="submission" date="2017-11" db="EMBL/GenBank/DDBJ databases">
        <authorList>
            <person name="Seuylemezian A."/>
            <person name="Cooper K."/>
            <person name="Vaishampayan P."/>
        </authorList>
    </citation>
    <scope>NUCLEOTIDE SEQUENCE</scope>
    <source>
        <strain evidence="3">PVAS-1</strain>
    </source>
</reference>
<protein>
    <submittedName>
        <fullName evidence="2">Uncharacterized protein</fullName>
    </submittedName>
</protein>
<reference evidence="3 5" key="1">
    <citation type="journal article" date="2009" name="Int. J. Syst. Evol. Microbiol.">
        <title>Janibacter hoylei sp. nov., Bacillus isronensis sp. nov. and Bacillus aryabhattai sp. nov., isolated from cryotubes used for collecting air from the upper atmosphere.</title>
        <authorList>
            <person name="Shivaji S."/>
            <person name="Chaturvedi P."/>
            <person name="Begum Z."/>
            <person name="Pindi P.K."/>
            <person name="Manorama R."/>
            <person name="Padmanaban D.A."/>
            <person name="Shouche Y.S."/>
            <person name="Pawar S."/>
            <person name="Vaishampayan P."/>
            <person name="Dutt C.B."/>
            <person name="Datta G.N."/>
            <person name="Manchanda R.K."/>
            <person name="Rao U.R."/>
            <person name="Bhargava P.M."/>
            <person name="Narlikar J.V."/>
        </authorList>
    </citation>
    <scope>NUCLEOTIDE SEQUENCE [LARGE SCALE GENOMIC DNA]</scope>
    <source>
        <strain evidence="3 5">PVAS-1</strain>
    </source>
</reference>
<dbReference type="PATRIC" id="fig|1210046.3.peg.759"/>
<accession>K1E0G8</accession>
<proteinExistence type="predicted"/>
<evidence type="ECO:0000313" key="4">
    <source>
        <dbReference type="Proteomes" id="UP000004474"/>
    </source>
</evidence>
<evidence type="ECO:0000313" key="3">
    <source>
        <dbReference type="EMBL" id="RWU85113.1"/>
    </source>
</evidence>
<dbReference type="Proteomes" id="UP000288711">
    <property type="component" value="Unassembled WGS sequence"/>
</dbReference>
<evidence type="ECO:0000313" key="2">
    <source>
        <dbReference type="EMBL" id="EKA62164.1"/>
    </source>
</evidence>
<name>K1E0G8_9MICO</name>
<organism evidence="2 4">
    <name type="scientific">Janibacter hoylei PVAS-1</name>
    <dbReference type="NCBI Taxonomy" id="1210046"/>
    <lineage>
        <taxon>Bacteria</taxon>
        <taxon>Bacillati</taxon>
        <taxon>Actinomycetota</taxon>
        <taxon>Actinomycetes</taxon>
        <taxon>Micrococcales</taxon>
        <taxon>Intrasporangiaceae</taxon>
        <taxon>Janibacter</taxon>
    </lineage>
</organism>
<dbReference type="STRING" id="1210046.B277_03920"/>
<keyword evidence="5" id="KW-1185">Reference proteome</keyword>
<evidence type="ECO:0000313" key="5">
    <source>
        <dbReference type="Proteomes" id="UP000288711"/>
    </source>
</evidence>
<dbReference type="AlphaFoldDB" id="K1E0G8"/>
<feature type="region of interest" description="Disordered" evidence="1">
    <location>
        <begin position="31"/>
        <end position="94"/>
    </location>
</feature>
<gene>
    <name evidence="2" type="ORF">B277_03920</name>
    <name evidence="3" type="ORF">CWN80_02900</name>
</gene>
<dbReference type="RefSeq" id="WP_007925319.1">
    <property type="nucleotide sequence ID" value="NZ_ALWX01000014.1"/>
</dbReference>